<evidence type="ECO:0000313" key="10">
    <source>
        <dbReference type="Proteomes" id="UP000245119"/>
    </source>
</evidence>
<comment type="caution">
    <text evidence="9">The sequence shown here is derived from an EMBL/GenBank/DDBJ whole genome shotgun (WGS) entry which is preliminary data.</text>
</comment>
<dbReference type="InterPro" id="IPR009450">
    <property type="entry name" value="Plno_GlcNAc_GPI2"/>
</dbReference>
<evidence type="ECO:0000256" key="6">
    <source>
        <dbReference type="ARBA" id="ARBA00022989"/>
    </source>
</evidence>
<keyword evidence="4" id="KW-0337">GPI-anchor biosynthesis</keyword>
<comment type="similarity">
    <text evidence="3">Belongs to the PIGC family.</text>
</comment>
<name>A0A2T7NKK6_POMCA</name>
<evidence type="ECO:0000256" key="3">
    <source>
        <dbReference type="ARBA" id="ARBA00008321"/>
    </source>
</evidence>
<dbReference type="PANTHER" id="PTHR12982:SF0">
    <property type="entry name" value="PHOSPHATIDYLINOSITOL N-ACETYLGLUCOSAMINYLTRANSFERASE SUBUNIT C"/>
    <property type="match status" value="1"/>
</dbReference>
<dbReference type="EMBL" id="PZQS01000011">
    <property type="protein sequence ID" value="PVD21703.1"/>
    <property type="molecule type" value="Genomic_DNA"/>
</dbReference>
<keyword evidence="10" id="KW-1185">Reference proteome</keyword>
<evidence type="ECO:0000256" key="7">
    <source>
        <dbReference type="ARBA" id="ARBA00023136"/>
    </source>
</evidence>
<comment type="pathway">
    <text evidence="2">Glycolipid biosynthesis; glycosylphosphatidylinositol-anchor biosynthesis.</text>
</comment>
<organism evidence="9 10">
    <name type="scientific">Pomacea canaliculata</name>
    <name type="common">Golden apple snail</name>
    <dbReference type="NCBI Taxonomy" id="400727"/>
    <lineage>
        <taxon>Eukaryota</taxon>
        <taxon>Metazoa</taxon>
        <taxon>Spiralia</taxon>
        <taxon>Lophotrochozoa</taxon>
        <taxon>Mollusca</taxon>
        <taxon>Gastropoda</taxon>
        <taxon>Caenogastropoda</taxon>
        <taxon>Architaenioglossa</taxon>
        <taxon>Ampullarioidea</taxon>
        <taxon>Ampullariidae</taxon>
        <taxon>Pomacea</taxon>
    </lineage>
</organism>
<sequence length="73" mass="8049">MIARSRPFLSVADFDDLKTALMFAGINFVLSPLLVSLTETVSTDTIYTMTTIMLLANLAFHDYTAAPHTYGTM</sequence>
<dbReference type="Proteomes" id="UP000245119">
    <property type="component" value="Linkage Group LG11"/>
</dbReference>
<gene>
    <name evidence="9" type="ORF">C0Q70_17503</name>
</gene>
<dbReference type="STRING" id="400727.A0A2T7NKK6"/>
<evidence type="ECO:0000313" key="9">
    <source>
        <dbReference type="EMBL" id="PVD21703.1"/>
    </source>
</evidence>
<dbReference type="OrthoDB" id="196709at2759"/>
<comment type="subcellular location">
    <subcellularLocation>
        <location evidence="1">Membrane</location>
        <topology evidence="1">Multi-pass membrane protein</topology>
    </subcellularLocation>
</comment>
<keyword evidence="5 8" id="KW-0812">Transmembrane</keyword>
<evidence type="ECO:0000256" key="8">
    <source>
        <dbReference type="SAM" id="Phobius"/>
    </source>
</evidence>
<dbReference type="AlphaFoldDB" id="A0A2T7NKK6"/>
<feature type="transmembrane region" description="Helical" evidence="8">
    <location>
        <begin position="20"/>
        <end position="38"/>
    </location>
</feature>
<dbReference type="Pfam" id="PF06432">
    <property type="entry name" value="GPI2"/>
    <property type="match status" value="1"/>
</dbReference>
<keyword evidence="7 8" id="KW-0472">Membrane</keyword>
<evidence type="ECO:0000256" key="1">
    <source>
        <dbReference type="ARBA" id="ARBA00004141"/>
    </source>
</evidence>
<accession>A0A2T7NKK6</accession>
<proteinExistence type="inferred from homology"/>
<dbReference type="GO" id="GO:0006506">
    <property type="term" value="P:GPI anchor biosynthetic process"/>
    <property type="evidence" value="ECO:0007669"/>
    <property type="project" value="UniProtKB-UniPathway"/>
</dbReference>
<evidence type="ECO:0000256" key="5">
    <source>
        <dbReference type="ARBA" id="ARBA00022692"/>
    </source>
</evidence>
<evidence type="ECO:0000256" key="4">
    <source>
        <dbReference type="ARBA" id="ARBA00022502"/>
    </source>
</evidence>
<dbReference type="UniPathway" id="UPA00196"/>
<dbReference type="GO" id="GO:0000506">
    <property type="term" value="C:glycosylphosphatidylinositol-N-acetylglucosaminyltransferase (GPI-GnT) complex"/>
    <property type="evidence" value="ECO:0007669"/>
    <property type="project" value="TreeGrafter"/>
</dbReference>
<keyword evidence="6 8" id="KW-1133">Transmembrane helix</keyword>
<dbReference type="PANTHER" id="PTHR12982">
    <property type="entry name" value="PHOSPHATIDYLINOSITOL GLYCAN, CLASS C"/>
    <property type="match status" value="1"/>
</dbReference>
<evidence type="ECO:0000256" key="2">
    <source>
        <dbReference type="ARBA" id="ARBA00004687"/>
    </source>
</evidence>
<reference evidence="9 10" key="1">
    <citation type="submission" date="2018-04" db="EMBL/GenBank/DDBJ databases">
        <title>The genome of golden apple snail Pomacea canaliculata provides insight into stress tolerance and invasive adaptation.</title>
        <authorList>
            <person name="Liu C."/>
            <person name="Liu B."/>
            <person name="Ren Y."/>
            <person name="Zhang Y."/>
            <person name="Wang H."/>
            <person name="Li S."/>
            <person name="Jiang F."/>
            <person name="Yin L."/>
            <person name="Zhang G."/>
            <person name="Qian W."/>
            <person name="Fan W."/>
        </authorList>
    </citation>
    <scope>NUCLEOTIDE SEQUENCE [LARGE SCALE GENOMIC DNA]</scope>
    <source>
        <strain evidence="9">SZHN2017</strain>
        <tissue evidence="9">Muscle</tissue>
    </source>
</reference>
<protein>
    <submittedName>
        <fullName evidence="9">Uncharacterized protein</fullName>
    </submittedName>
</protein>